<feature type="compositionally biased region" description="Basic and acidic residues" evidence="1">
    <location>
        <begin position="178"/>
        <end position="190"/>
    </location>
</feature>
<dbReference type="OrthoDB" id="5153521at2759"/>
<sequence length="190" mass="20933">MSDVTKSDLRSSSQGFKRAATHKAKWAYGIHNDAPGRDANHPRPARLTDHLSPTAHRHRVRGSAFKVANADRNDMHAARVEYPSIVRKLPSLNSDESASSAEEDCDEHDINDGVIYGATTDYAPSSGSQVLNSALAKAIEAFEDKETDRLVKSEWSVLNDDGEEMGFSPVKKARGKKERPARIEDGYEIV</sequence>
<keyword evidence="3" id="KW-1185">Reference proteome</keyword>
<dbReference type="Proteomes" id="UP000799439">
    <property type="component" value="Unassembled WGS sequence"/>
</dbReference>
<feature type="region of interest" description="Disordered" evidence="1">
    <location>
        <begin position="162"/>
        <end position="190"/>
    </location>
</feature>
<comment type="caution">
    <text evidence="2">The sequence shown here is derived from an EMBL/GenBank/DDBJ whole genome shotgun (WGS) entry which is preliminary data.</text>
</comment>
<feature type="compositionally biased region" description="Basic and acidic residues" evidence="1">
    <location>
        <begin position="34"/>
        <end position="49"/>
    </location>
</feature>
<organism evidence="2 3">
    <name type="scientific">Myriangium duriaei CBS 260.36</name>
    <dbReference type="NCBI Taxonomy" id="1168546"/>
    <lineage>
        <taxon>Eukaryota</taxon>
        <taxon>Fungi</taxon>
        <taxon>Dikarya</taxon>
        <taxon>Ascomycota</taxon>
        <taxon>Pezizomycotina</taxon>
        <taxon>Dothideomycetes</taxon>
        <taxon>Dothideomycetidae</taxon>
        <taxon>Myriangiales</taxon>
        <taxon>Myriangiaceae</taxon>
        <taxon>Myriangium</taxon>
    </lineage>
</organism>
<feature type="region of interest" description="Disordered" evidence="1">
    <location>
        <begin position="27"/>
        <end position="68"/>
    </location>
</feature>
<evidence type="ECO:0000256" key="1">
    <source>
        <dbReference type="SAM" id="MobiDB-lite"/>
    </source>
</evidence>
<protein>
    <submittedName>
        <fullName evidence="2">Uncharacterized protein</fullName>
    </submittedName>
</protein>
<dbReference type="AlphaFoldDB" id="A0A9P4MS81"/>
<gene>
    <name evidence="2" type="ORF">K461DRAFT_289606</name>
</gene>
<evidence type="ECO:0000313" key="2">
    <source>
        <dbReference type="EMBL" id="KAF2157271.1"/>
    </source>
</evidence>
<proteinExistence type="predicted"/>
<evidence type="ECO:0000313" key="3">
    <source>
        <dbReference type="Proteomes" id="UP000799439"/>
    </source>
</evidence>
<dbReference type="EMBL" id="ML996081">
    <property type="protein sequence ID" value="KAF2157271.1"/>
    <property type="molecule type" value="Genomic_DNA"/>
</dbReference>
<name>A0A9P4MS81_9PEZI</name>
<reference evidence="2" key="1">
    <citation type="journal article" date="2020" name="Stud. Mycol.">
        <title>101 Dothideomycetes genomes: a test case for predicting lifestyles and emergence of pathogens.</title>
        <authorList>
            <person name="Haridas S."/>
            <person name="Albert R."/>
            <person name="Binder M."/>
            <person name="Bloem J."/>
            <person name="Labutti K."/>
            <person name="Salamov A."/>
            <person name="Andreopoulos B."/>
            <person name="Baker S."/>
            <person name="Barry K."/>
            <person name="Bills G."/>
            <person name="Bluhm B."/>
            <person name="Cannon C."/>
            <person name="Castanera R."/>
            <person name="Culley D."/>
            <person name="Daum C."/>
            <person name="Ezra D."/>
            <person name="Gonzalez J."/>
            <person name="Henrissat B."/>
            <person name="Kuo A."/>
            <person name="Liang C."/>
            <person name="Lipzen A."/>
            <person name="Lutzoni F."/>
            <person name="Magnuson J."/>
            <person name="Mondo S."/>
            <person name="Nolan M."/>
            <person name="Ohm R."/>
            <person name="Pangilinan J."/>
            <person name="Park H.-J."/>
            <person name="Ramirez L."/>
            <person name="Alfaro M."/>
            <person name="Sun H."/>
            <person name="Tritt A."/>
            <person name="Yoshinaga Y."/>
            <person name="Zwiers L.-H."/>
            <person name="Turgeon B."/>
            <person name="Goodwin S."/>
            <person name="Spatafora J."/>
            <person name="Crous P."/>
            <person name="Grigoriev I."/>
        </authorList>
    </citation>
    <scope>NUCLEOTIDE SEQUENCE</scope>
    <source>
        <strain evidence="2">CBS 260.36</strain>
    </source>
</reference>
<accession>A0A9P4MS81</accession>